<proteinExistence type="predicted"/>
<dbReference type="AlphaFoldDB" id="A0AA88W5C9"/>
<gene>
    <name evidence="7" type="ORF">RJ639_046809</name>
</gene>
<evidence type="ECO:0000256" key="1">
    <source>
        <dbReference type="ARBA" id="ARBA00022527"/>
    </source>
</evidence>
<dbReference type="PANTHER" id="PTHR27002">
    <property type="entry name" value="RECEPTOR-LIKE SERINE/THREONINE-PROTEIN KINASE SD1-8"/>
    <property type="match status" value="1"/>
</dbReference>
<name>A0AA88W5C9_9ASTE</name>
<dbReference type="GO" id="GO:0005524">
    <property type="term" value="F:ATP binding"/>
    <property type="evidence" value="ECO:0007669"/>
    <property type="project" value="UniProtKB-KW"/>
</dbReference>
<evidence type="ECO:0000259" key="6">
    <source>
        <dbReference type="PROSITE" id="PS50011"/>
    </source>
</evidence>
<evidence type="ECO:0000256" key="2">
    <source>
        <dbReference type="ARBA" id="ARBA00022679"/>
    </source>
</evidence>
<evidence type="ECO:0000256" key="5">
    <source>
        <dbReference type="ARBA" id="ARBA00022840"/>
    </source>
</evidence>
<evidence type="ECO:0000313" key="8">
    <source>
        <dbReference type="Proteomes" id="UP001188597"/>
    </source>
</evidence>
<dbReference type="InterPro" id="IPR011009">
    <property type="entry name" value="Kinase-like_dom_sf"/>
</dbReference>
<dbReference type="PROSITE" id="PS50011">
    <property type="entry name" value="PROTEIN_KINASE_DOM"/>
    <property type="match status" value="1"/>
</dbReference>
<dbReference type="Pfam" id="PF07714">
    <property type="entry name" value="PK_Tyr_Ser-Thr"/>
    <property type="match status" value="1"/>
</dbReference>
<dbReference type="InterPro" id="IPR001245">
    <property type="entry name" value="Ser-Thr/Tyr_kinase_cat_dom"/>
</dbReference>
<keyword evidence="1" id="KW-0723">Serine/threonine-protein kinase</keyword>
<keyword evidence="2" id="KW-0808">Transferase</keyword>
<organism evidence="7 8">
    <name type="scientific">Escallonia herrerae</name>
    <dbReference type="NCBI Taxonomy" id="1293975"/>
    <lineage>
        <taxon>Eukaryota</taxon>
        <taxon>Viridiplantae</taxon>
        <taxon>Streptophyta</taxon>
        <taxon>Embryophyta</taxon>
        <taxon>Tracheophyta</taxon>
        <taxon>Spermatophyta</taxon>
        <taxon>Magnoliopsida</taxon>
        <taxon>eudicotyledons</taxon>
        <taxon>Gunneridae</taxon>
        <taxon>Pentapetalae</taxon>
        <taxon>asterids</taxon>
        <taxon>campanulids</taxon>
        <taxon>Escalloniales</taxon>
        <taxon>Escalloniaceae</taxon>
        <taxon>Escallonia</taxon>
    </lineage>
</organism>
<keyword evidence="3" id="KW-0547">Nucleotide-binding</keyword>
<evidence type="ECO:0000256" key="4">
    <source>
        <dbReference type="ARBA" id="ARBA00022777"/>
    </source>
</evidence>
<dbReference type="GO" id="GO:0004674">
    <property type="term" value="F:protein serine/threonine kinase activity"/>
    <property type="evidence" value="ECO:0007669"/>
    <property type="project" value="UniProtKB-KW"/>
</dbReference>
<dbReference type="InterPro" id="IPR000719">
    <property type="entry name" value="Prot_kinase_dom"/>
</dbReference>
<dbReference type="GO" id="GO:0005886">
    <property type="term" value="C:plasma membrane"/>
    <property type="evidence" value="ECO:0007669"/>
    <property type="project" value="TreeGrafter"/>
</dbReference>
<keyword evidence="5" id="KW-0067">ATP-binding</keyword>
<dbReference type="EMBL" id="JAVXUP010000761">
    <property type="protein sequence ID" value="KAK3021401.1"/>
    <property type="molecule type" value="Genomic_DNA"/>
</dbReference>
<dbReference type="SUPFAM" id="SSF56112">
    <property type="entry name" value="Protein kinase-like (PK-like)"/>
    <property type="match status" value="1"/>
</dbReference>
<protein>
    <recommendedName>
        <fullName evidence="6">Protein kinase domain-containing protein</fullName>
    </recommendedName>
</protein>
<reference evidence="7" key="1">
    <citation type="submission" date="2022-12" db="EMBL/GenBank/DDBJ databases">
        <title>Draft genome assemblies for two species of Escallonia (Escalloniales).</title>
        <authorList>
            <person name="Chanderbali A."/>
            <person name="Dervinis C."/>
            <person name="Anghel I."/>
            <person name="Soltis D."/>
            <person name="Soltis P."/>
            <person name="Zapata F."/>
        </authorList>
    </citation>
    <scope>NUCLEOTIDE SEQUENCE</scope>
    <source>
        <strain evidence="7">UCBG64.0493</strain>
        <tissue evidence="7">Leaf</tissue>
    </source>
</reference>
<comment type="caution">
    <text evidence="7">The sequence shown here is derived from an EMBL/GenBank/DDBJ whole genome shotgun (WGS) entry which is preliminary data.</text>
</comment>
<accession>A0AA88W5C9</accession>
<dbReference type="Gene3D" id="1.10.510.10">
    <property type="entry name" value="Transferase(Phosphotransferase) domain 1"/>
    <property type="match status" value="1"/>
</dbReference>
<evidence type="ECO:0000256" key="3">
    <source>
        <dbReference type="ARBA" id="ARBA00022741"/>
    </source>
</evidence>
<evidence type="ECO:0000313" key="7">
    <source>
        <dbReference type="EMBL" id="KAK3021401.1"/>
    </source>
</evidence>
<feature type="domain" description="Protein kinase" evidence="6">
    <location>
        <begin position="1"/>
        <end position="109"/>
    </location>
</feature>
<dbReference type="PANTHER" id="PTHR27002:SF214">
    <property type="entry name" value="RECEPTOR-LIKE SERINE_THREONINE-PROTEIN KINASE"/>
    <property type="match status" value="1"/>
</dbReference>
<dbReference type="Proteomes" id="UP001188597">
    <property type="component" value="Unassembled WGS sequence"/>
</dbReference>
<sequence length="163" mass="18295">MSPEYAIAGKFSVKSDVFSFGVLLLEIMSGKRNTGYHDHPAHYHSLLGHAWLLWSEGKALELLDSCLKDSYVESQVLRCIQVGLLCVQKSPKERPTMSSVLFMLINEGVRLAQPKQPGFFAERSSDEIETLRGDSRCHSKNAIPSLIENQQKQWELIGSGINF</sequence>
<keyword evidence="4" id="KW-0418">Kinase</keyword>
<keyword evidence="8" id="KW-1185">Reference proteome</keyword>